<dbReference type="Pfam" id="PF08246">
    <property type="entry name" value="Inhibitor_I29"/>
    <property type="match status" value="1"/>
</dbReference>
<name>A0ABR2J213_9EUKA</name>
<dbReference type="Pfam" id="PF00112">
    <property type="entry name" value="Peptidase_C1"/>
    <property type="match status" value="1"/>
</dbReference>
<keyword evidence="2" id="KW-1015">Disulfide bond</keyword>
<dbReference type="CDD" id="cd02248">
    <property type="entry name" value="Peptidase_C1A"/>
    <property type="match status" value="1"/>
</dbReference>
<evidence type="ECO:0000259" key="4">
    <source>
        <dbReference type="SMART" id="SM00848"/>
    </source>
</evidence>
<dbReference type="PROSITE" id="PS00640">
    <property type="entry name" value="THIOL_PROTEASE_ASN"/>
    <property type="match status" value="1"/>
</dbReference>
<keyword evidence="6" id="KW-1185">Reference proteome</keyword>
<feature type="domain" description="Peptidase C1A papain C-terminal" evidence="3">
    <location>
        <begin position="106"/>
        <end position="317"/>
    </location>
</feature>
<dbReference type="PROSITE" id="PS00139">
    <property type="entry name" value="THIOL_PROTEASE_CYS"/>
    <property type="match status" value="1"/>
</dbReference>
<sequence>MFFLLIDLCFSKILLQPHEERSFLNWMRSNNAFYTGDEYHFRLGIFLSNKRFVEDFNKDSTHLSKVSLGKFACYTRAEYQALLGVIPQVSQNKPNTKVNLIQNNDDPDSLDWRTKGAVNTVKDQGSCGSCWAFSAIAAEEGAYFVSSGKLYRLSEQNLVDCTTTCYGCQGGLPELGLGQALNSQNRKFALESDYPYVGYQQSCLFDQSKAVADISAITMYREEKYIQPNLIKWGPTSVCIDASGASFMLYDGGIYKGSDCRTAQNHAVCVVGYGTEGENPYWIVRNSWGPSWGEAGYIRMLRNVNVCNIQGTITGIEI</sequence>
<comment type="caution">
    <text evidence="5">The sequence shown here is derived from an EMBL/GenBank/DDBJ whole genome shotgun (WGS) entry which is preliminary data.</text>
</comment>
<dbReference type="Gene3D" id="3.90.70.10">
    <property type="entry name" value="Cysteine proteinases"/>
    <property type="match status" value="1"/>
</dbReference>
<dbReference type="EMBL" id="JAPFFF010000013">
    <property type="protein sequence ID" value="KAK8871909.1"/>
    <property type="molecule type" value="Genomic_DNA"/>
</dbReference>
<dbReference type="PANTHER" id="PTHR12411">
    <property type="entry name" value="CYSTEINE PROTEASE FAMILY C1-RELATED"/>
    <property type="match status" value="1"/>
</dbReference>
<comment type="similarity">
    <text evidence="1">Belongs to the peptidase C1 family.</text>
</comment>
<dbReference type="PRINTS" id="PR00705">
    <property type="entry name" value="PAPAIN"/>
</dbReference>
<dbReference type="InterPro" id="IPR038765">
    <property type="entry name" value="Papain-like_cys_pep_sf"/>
</dbReference>
<dbReference type="InterPro" id="IPR013128">
    <property type="entry name" value="Peptidase_C1A"/>
</dbReference>
<evidence type="ECO:0000256" key="2">
    <source>
        <dbReference type="ARBA" id="ARBA00023157"/>
    </source>
</evidence>
<dbReference type="InterPro" id="IPR000668">
    <property type="entry name" value="Peptidase_C1A_C"/>
</dbReference>
<protein>
    <submittedName>
        <fullName evidence="5">Uncharacterized protein</fullName>
    </submittedName>
</protein>
<feature type="domain" description="Cathepsin propeptide inhibitor" evidence="4">
    <location>
        <begin position="23"/>
        <end position="79"/>
    </location>
</feature>
<organism evidence="5 6">
    <name type="scientific">Tritrichomonas musculus</name>
    <dbReference type="NCBI Taxonomy" id="1915356"/>
    <lineage>
        <taxon>Eukaryota</taxon>
        <taxon>Metamonada</taxon>
        <taxon>Parabasalia</taxon>
        <taxon>Tritrichomonadida</taxon>
        <taxon>Tritrichomonadidae</taxon>
        <taxon>Tritrichomonas</taxon>
    </lineage>
</organism>
<dbReference type="InterPro" id="IPR039417">
    <property type="entry name" value="Peptidase_C1A_papain-like"/>
</dbReference>
<dbReference type="SMART" id="SM00645">
    <property type="entry name" value="Pept_C1"/>
    <property type="match status" value="1"/>
</dbReference>
<accession>A0ABR2J213</accession>
<dbReference type="InterPro" id="IPR013201">
    <property type="entry name" value="Prot_inhib_I29"/>
</dbReference>
<proteinExistence type="inferred from homology"/>
<evidence type="ECO:0000313" key="6">
    <source>
        <dbReference type="Proteomes" id="UP001470230"/>
    </source>
</evidence>
<dbReference type="Proteomes" id="UP001470230">
    <property type="component" value="Unassembled WGS sequence"/>
</dbReference>
<dbReference type="SUPFAM" id="SSF54001">
    <property type="entry name" value="Cysteine proteinases"/>
    <property type="match status" value="1"/>
</dbReference>
<gene>
    <name evidence="5" type="ORF">M9Y10_007655</name>
</gene>
<dbReference type="InterPro" id="IPR025661">
    <property type="entry name" value="Pept_asp_AS"/>
</dbReference>
<evidence type="ECO:0000313" key="5">
    <source>
        <dbReference type="EMBL" id="KAK8871909.1"/>
    </source>
</evidence>
<evidence type="ECO:0000259" key="3">
    <source>
        <dbReference type="SMART" id="SM00645"/>
    </source>
</evidence>
<reference evidence="5 6" key="1">
    <citation type="submission" date="2024-04" db="EMBL/GenBank/DDBJ databases">
        <title>Tritrichomonas musculus Genome.</title>
        <authorList>
            <person name="Alves-Ferreira E."/>
            <person name="Grigg M."/>
            <person name="Lorenzi H."/>
            <person name="Galac M."/>
        </authorList>
    </citation>
    <scope>NUCLEOTIDE SEQUENCE [LARGE SCALE GENOMIC DNA]</scope>
    <source>
        <strain evidence="5 6">EAF2021</strain>
    </source>
</reference>
<dbReference type="InterPro" id="IPR000169">
    <property type="entry name" value="Pept_cys_AS"/>
</dbReference>
<evidence type="ECO:0000256" key="1">
    <source>
        <dbReference type="ARBA" id="ARBA00008455"/>
    </source>
</evidence>
<dbReference type="SMART" id="SM00848">
    <property type="entry name" value="Inhibitor_I29"/>
    <property type="match status" value="1"/>
</dbReference>